<dbReference type="PANTHER" id="PTHR41771">
    <property type="entry name" value="MEMBRANE PROTEIN-RELATED"/>
    <property type="match status" value="1"/>
</dbReference>
<reference evidence="3 4" key="1">
    <citation type="submission" date="2019-03" db="EMBL/GenBank/DDBJ databases">
        <title>Subsurface microbial communities from deep shales in Ohio and West Virginia, USA.</title>
        <authorList>
            <person name="Wrighton K."/>
        </authorList>
    </citation>
    <scope>NUCLEOTIDE SEQUENCE [LARGE SCALE GENOMIC DNA]</scope>
    <source>
        <strain evidence="3 4">MSL 7</strain>
    </source>
</reference>
<dbReference type="AlphaFoldDB" id="A0A4R6RY74"/>
<accession>A0A4R6RY74</accession>
<protein>
    <submittedName>
        <fullName evidence="3">Putative membrane protein</fullName>
    </submittedName>
</protein>
<dbReference type="Proteomes" id="UP000295176">
    <property type="component" value="Unassembled WGS sequence"/>
</dbReference>
<feature type="transmembrane region" description="Helical" evidence="1">
    <location>
        <begin position="347"/>
        <end position="369"/>
    </location>
</feature>
<organism evidence="3 4">
    <name type="scientific">Halanaerobium saccharolyticum</name>
    <dbReference type="NCBI Taxonomy" id="43595"/>
    <lineage>
        <taxon>Bacteria</taxon>
        <taxon>Bacillati</taxon>
        <taxon>Bacillota</taxon>
        <taxon>Clostridia</taxon>
        <taxon>Halanaerobiales</taxon>
        <taxon>Halanaerobiaceae</taxon>
        <taxon>Halanaerobium</taxon>
    </lineage>
</organism>
<feature type="transmembrane region" description="Helical" evidence="1">
    <location>
        <begin position="251"/>
        <end position="275"/>
    </location>
</feature>
<dbReference type="InterPro" id="IPR012507">
    <property type="entry name" value="YibE_F"/>
</dbReference>
<keyword evidence="1" id="KW-0472">Membrane</keyword>
<proteinExistence type="predicted"/>
<feature type="transmembrane region" description="Helical" evidence="1">
    <location>
        <begin position="150"/>
        <end position="170"/>
    </location>
</feature>
<sequence length="375" mass="40741">MKKLFYLLLLFSISLILFTTVISAQTDTEDPFNQNISFEEGTLKGKILEVETEAFEEGRIKYRQNLKVEITSEEYSGETMEIENNIMRNSIYGEHLLETGDRILLAAFYENGELVEVHFQDLLRERGLIYLGLLTLLLLLIIAKKQGVRTILALLLTMGIIFFYLIPQIAEGAAPIQTAVLTSLVLIVIIQGIIGGLTVKSLAAIIGTAAGVICAGILAYVFGQLVELSGLSSEEARLLIGSELEFDPKGILFAGIIIGSLGAVTDVAMSIASVAESTWENSKSLSTAKLYKIGLQVGRDIIGTMSNTLILAYAGSSLSLFILFYHFSDGWIELVNMDLVATEIIRGLAGTVGLIITIPITAFSAAVLYKKIGSK</sequence>
<gene>
    <name evidence="3" type="ORF">C7957_11733</name>
</gene>
<evidence type="ECO:0000313" key="3">
    <source>
        <dbReference type="EMBL" id="TDP91295.1"/>
    </source>
</evidence>
<evidence type="ECO:0000256" key="2">
    <source>
        <dbReference type="SAM" id="SignalP"/>
    </source>
</evidence>
<comment type="caution">
    <text evidence="3">The sequence shown here is derived from an EMBL/GenBank/DDBJ whole genome shotgun (WGS) entry which is preliminary data.</text>
</comment>
<name>A0A4R6RY74_9FIRM</name>
<keyword evidence="1" id="KW-0812">Transmembrane</keyword>
<feature type="transmembrane region" description="Helical" evidence="1">
    <location>
        <begin position="202"/>
        <end position="222"/>
    </location>
</feature>
<feature type="signal peptide" evidence="2">
    <location>
        <begin position="1"/>
        <end position="24"/>
    </location>
</feature>
<evidence type="ECO:0000313" key="4">
    <source>
        <dbReference type="Proteomes" id="UP000295176"/>
    </source>
</evidence>
<dbReference type="RefSeq" id="WP_133530706.1">
    <property type="nucleotide sequence ID" value="NZ_SNXX01000017.1"/>
</dbReference>
<feature type="transmembrane region" description="Helical" evidence="1">
    <location>
        <begin position="127"/>
        <end position="143"/>
    </location>
</feature>
<feature type="transmembrane region" description="Helical" evidence="1">
    <location>
        <begin position="176"/>
        <end position="195"/>
    </location>
</feature>
<dbReference type="PANTHER" id="PTHR41771:SF1">
    <property type="entry name" value="MEMBRANE PROTEIN"/>
    <property type="match status" value="1"/>
</dbReference>
<feature type="chain" id="PRO_5020978178" evidence="2">
    <location>
        <begin position="25"/>
        <end position="375"/>
    </location>
</feature>
<keyword evidence="1" id="KW-1133">Transmembrane helix</keyword>
<dbReference type="EMBL" id="SNXX01000017">
    <property type="protein sequence ID" value="TDP91295.1"/>
    <property type="molecule type" value="Genomic_DNA"/>
</dbReference>
<keyword evidence="2" id="KW-0732">Signal</keyword>
<evidence type="ECO:0000256" key="1">
    <source>
        <dbReference type="SAM" id="Phobius"/>
    </source>
</evidence>
<dbReference type="Pfam" id="PF07907">
    <property type="entry name" value="YibE_F"/>
    <property type="match status" value="1"/>
</dbReference>
<feature type="transmembrane region" description="Helical" evidence="1">
    <location>
        <begin position="309"/>
        <end position="327"/>
    </location>
</feature>